<dbReference type="PANTHER" id="PTHR38031:SF1">
    <property type="entry name" value="SULFUR CARRIER PROTEIN CYSO"/>
    <property type="match status" value="1"/>
</dbReference>
<gene>
    <name evidence="1" type="ORF">ENR23_04925</name>
</gene>
<protein>
    <submittedName>
        <fullName evidence="1">MoaD/ThiS family protein</fullName>
    </submittedName>
</protein>
<dbReference type="AlphaFoldDB" id="A0A832I1K1"/>
<dbReference type="InterPro" id="IPR003749">
    <property type="entry name" value="ThiS/MoaD-like"/>
</dbReference>
<dbReference type="EMBL" id="DSQF01000012">
    <property type="protein sequence ID" value="HGZ42763.1"/>
    <property type="molecule type" value="Genomic_DNA"/>
</dbReference>
<proteinExistence type="predicted"/>
<evidence type="ECO:0000313" key="1">
    <source>
        <dbReference type="EMBL" id="HGZ42763.1"/>
    </source>
</evidence>
<dbReference type="InterPro" id="IPR012675">
    <property type="entry name" value="Beta-grasp_dom_sf"/>
</dbReference>
<sequence length="95" mass="10227">MTFDSAIPVVVPGMLRPYVRGAARLVVEAPDVRTALAQLEREQPALHRMVCDETGRVRRHVNIFVNASNVRDGRGLDTPLAPGDVLTILPAVSGG</sequence>
<dbReference type="PANTHER" id="PTHR38031">
    <property type="entry name" value="SULFUR CARRIER PROTEIN SLR0821-RELATED"/>
    <property type="match status" value="1"/>
</dbReference>
<dbReference type="Pfam" id="PF02597">
    <property type="entry name" value="ThiS"/>
    <property type="match status" value="1"/>
</dbReference>
<reference evidence="1" key="1">
    <citation type="journal article" date="2020" name="mSystems">
        <title>Genome- and Community-Level Interaction Insights into Carbon Utilization and Element Cycling Functions of Hydrothermarchaeota in Hydrothermal Sediment.</title>
        <authorList>
            <person name="Zhou Z."/>
            <person name="Liu Y."/>
            <person name="Xu W."/>
            <person name="Pan J."/>
            <person name="Luo Z.H."/>
            <person name="Li M."/>
        </authorList>
    </citation>
    <scope>NUCLEOTIDE SEQUENCE [LARGE SCALE GENOMIC DNA]</scope>
    <source>
        <strain evidence="1">SpSt-381</strain>
    </source>
</reference>
<organism evidence="1">
    <name type="scientific">Eiseniibacteriota bacterium</name>
    <dbReference type="NCBI Taxonomy" id="2212470"/>
    <lineage>
        <taxon>Bacteria</taxon>
        <taxon>Candidatus Eiseniibacteriota</taxon>
    </lineage>
</organism>
<name>A0A832I1K1_UNCEI</name>
<comment type="caution">
    <text evidence="1">The sequence shown here is derived from an EMBL/GenBank/DDBJ whole genome shotgun (WGS) entry which is preliminary data.</text>
</comment>
<dbReference type="SUPFAM" id="SSF54285">
    <property type="entry name" value="MoaD/ThiS"/>
    <property type="match status" value="1"/>
</dbReference>
<accession>A0A832I1K1</accession>
<dbReference type="InterPro" id="IPR052045">
    <property type="entry name" value="Sulfur_Carrier/Prot_Modifier"/>
</dbReference>
<dbReference type="Gene3D" id="3.10.20.30">
    <property type="match status" value="1"/>
</dbReference>
<dbReference type="InterPro" id="IPR016155">
    <property type="entry name" value="Mopterin_synth/thiamin_S_b"/>
</dbReference>